<organism evidence="7 8">
    <name type="scientific">Devosia psychrophila</name>
    <dbReference type="NCBI Taxonomy" id="728005"/>
    <lineage>
        <taxon>Bacteria</taxon>
        <taxon>Pseudomonadati</taxon>
        <taxon>Pseudomonadota</taxon>
        <taxon>Alphaproteobacteria</taxon>
        <taxon>Hyphomicrobiales</taxon>
        <taxon>Devosiaceae</taxon>
        <taxon>Devosia</taxon>
    </lineage>
</organism>
<keyword evidence="2 5" id="KW-0812">Transmembrane</keyword>
<dbReference type="Proteomes" id="UP000033519">
    <property type="component" value="Unassembled WGS sequence"/>
</dbReference>
<reference evidence="7 8" key="1">
    <citation type="submission" date="2015-03" db="EMBL/GenBank/DDBJ databases">
        <authorList>
            <person name="Lepp D."/>
            <person name="Hassan Y.I."/>
            <person name="Li X.-Z."/>
            <person name="Zhou T."/>
        </authorList>
    </citation>
    <scope>NUCLEOTIDE SEQUENCE [LARGE SCALE GENOMIC DNA]</scope>
    <source>
        <strain evidence="7 8">Cr7-05</strain>
    </source>
</reference>
<protein>
    <recommendedName>
        <fullName evidence="6">O-antigen ligase-related domain-containing protein</fullName>
    </recommendedName>
</protein>
<evidence type="ECO:0000256" key="5">
    <source>
        <dbReference type="SAM" id="Phobius"/>
    </source>
</evidence>
<dbReference type="InterPro" id="IPR051533">
    <property type="entry name" value="WaaL-like"/>
</dbReference>
<evidence type="ECO:0000256" key="1">
    <source>
        <dbReference type="ARBA" id="ARBA00004141"/>
    </source>
</evidence>
<evidence type="ECO:0000256" key="2">
    <source>
        <dbReference type="ARBA" id="ARBA00022692"/>
    </source>
</evidence>
<comment type="caution">
    <text evidence="7">The sequence shown here is derived from an EMBL/GenBank/DDBJ whole genome shotgun (WGS) entry which is preliminary data.</text>
</comment>
<dbReference type="Pfam" id="PF04932">
    <property type="entry name" value="Wzy_C"/>
    <property type="match status" value="1"/>
</dbReference>
<dbReference type="InterPro" id="IPR007016">
    <property type="entry name" value="O-antigen_ligase-rel_domated"/>
</dbReference>
<evidence type="ECO:0000256" key="4">
    <source>
        <dbReference type="ARBA" id="ARBA00023136"/>
    </source>
</evidence>
<keyword evidence="3 5" id="KW-1133">Transmembrane helix</keyword>
<evidence type="ECO:0000259" key="6">
    <source>
        <dbReference type="Pfam" id="PF04932"/>
    </source>
</evidence>
<dbReference type="EMBL" id="LAPV01000003">
    <property type="protein sequence ID" value="KKC34957.1"/>
    <property type="molecule type" value="Genomic_DNA"/>
</dbReference>
<evidence type="ECO:0000256" key="3">
    <source>
        <dbReference type="ARBA" id="ARBA00022989"/>
    </source>
</evidence>
<sequence length="166" mass="18013">MMTLPQVVIDLFTEGHIEEASGNVRQLMYGASWQAFQHAPFFGYGWGQLMPSIAPYLPNGLDTFELVHHHLHSDTLDMGVSAGAAGLVAYGMVIAAPVVGCLTSPRDSQFRARLIGTICLSTAYLVFGATYLSFGYEYHTTLYVCLAAILIGFCRDDNVTAKGQPS</sequence>
<feature type="transmembrane region" description="Helical" evidence="5">
    <location>
        <begin position="80"/>
        <end position="102"/>
    </location>
</feature>
<feature type="transmembrane region" description="Helical" evidence="5">
    <location>
        <begin position="114"/>
        <end position="132"/>
    </location>
</feature>
<evidence type="ECO:0000313" key="7">
    <source>
        <dbReference type="EMBL" id="KKC34957.1"/>
    </source>
</evidence>
<comment type="subcellular location">
    <subcellularLocation>
        <location evidence="1">Membrane</location>
        <topology evidence="1">Multi-pass membrane protein</topology>
    </subcellularLocation>
</comment>
<name>A0ABR5E3X9_9HYPH</name>
<keyword evidence="4 5" id="KW-0472">Membrane</keyword>
<accession>A0ABR5E3X9</accession>
<dbReference type="PANTHER" id="PTHR37422:SF13">
    <property type="entry name" value="LIPOPOLYSACCHARIDE BIOSYNTHESIS PROTEIN PA4999-RELATED"/>
    <property type="match status" value="1"/>
</dbReference>
<gene>
    <name evidence="7" type="ORF">WH91_00065</name>
</gene>
<dbReference type="PANTHER" id="PTHR37422">
    <property type="entry name" value="TEICHURONIC ACID BIOSYNTHESIS PROTEIN TUAE"/>
    <property type="match status" value="1"/>
</dbReference>
<evidence type="ECO:0000313" key="8">
    <source>
        <dbReference type="Proteomes" id="UP000033519"/>
    </source>
</evidence>
<keyword evidence="8" id="KW-1185">Reference proteome</keyword>
<proteinExistence type="predicted"/>
<feature type="domain" description="O-antigen ligase-related" evidence="6">
    <location>
        <begin position="18"/>
        <end position="90"/>
    </location>
</feature>